<name>A0A8C4WU86_EPTBU</name>
<evidence type="ECO:0000313" key="1">
    <source>
        <dbReference type="Ensembl" id="ENSEBUP00000011321.1"/>
    </source>
</evidence>
<reference evidence="1" key="1">
    <citation type="submission" date="2025-08" db="UniProtKB">
        <authorList>
            <consortium name="Ensembl"/>
        </authorList>
    </citation>
    <scope>IDENTIFICATION</scope>
</reference>
<sequence>MLSLRWLLGHQEHDKVTFCIATSKKGKTILSHLEPQSRSFLFGQESTRWHPLPKESCVFSVKNLLRHKSLDLDSFHKLRWVVLRSIMVYYACNLFFNGIANSSCLTRFHHPTLSGLSSSFQLEVEILAHLLQAQLQISSWFFFPSLMNLHASHTKLAKWTAQGTEHAREAVQRKPLFGGSTQRSLQPPHLHQWLSKFKMILLAKFTFYFHEILSQQTTSEMKTLTAKVTPDLYGKTCSFIKKTDAVNVLLILDVRGPQEIFKGHGYHHPNSVGNKGASESCFTVVSLPTERSSPHWATVCTILVERAKELASLERVIFTYNETTQSCYYLVRPEPRFTIAAIFESRKLERDSHVQTFLLEMCASLRPCKPYASIKPGSKH</sequence>
<dbReference type="Gene3D" id="1.10.3450.30">
    <property type="match status" value="1"/>
</dbReference>
<dbReference type="PANTHER" id="PTHR31581:SF1">
    <property type="entry name" value="KICSTOR SUBUNIT 2"/>
    <property type="match status" value="1"/>
</dbReference>
<evidence type="ECO:0000313" key="2">
    <source>
        <dbReference type="Proteomes" id="UP000694388"/>
    </source>
</evidence>
<accession>A0A8C4WU86</accession>
<dbReference type="Ensembl" id="ENSEBUT00000011888.1">
    <property type="protein sequence ID" value="ENSEBUP00000011321.1"/>
    <property type="gene ID" value="ENSEBUG00000007270.1"/>
</dbReference>
<dbReference type="InterPro" id="IPR018544">
    <property type="entry name" value="KICS_2"/>
</dbReference>
<dbReference type="SUPFAM" id="SSF158548">
    <property type="entry name" value="FLJ32549 domain-like"/>
    <property type="match status" value="1"/>
</dbReference>
<dbReference type="PANTHER" id="PTHR31581">
    <property type="entry name" value="KICSTOR COMPLEX PROTEIN C12ORF66"/>
    <property type="match status" value="1"/>
</dbReference>
<dbReference type="AlphaFoldDB" id="A0A8C4WU86"/>
<organism evidence="1 2">
    <name type="scientific">Eptatretus burgeri</name>
    <name type="common">Inshore hagfish</name>
    <dbReference type="NCBI Taxonomy" id="7764"/>
    <lineage>
        <taxon>Eukaryota</taxon>
        <taxon>Metazoa</taxon>
        <taxon>Chordata</taxon>
        <taxon>Craniata</taxon>
        <taxon>Vertebrata</taxon>
        <taxon>Cyclostomata</taxon>
        <taxon>Myxini</taxon>
        <taxon>Myxiniformes</taxon>
        <taxon>Myxinidae</taxon>
        <taxon>Eptatretinae</taxon>
        <taxon>Eptatretus</taxon>
    </lineage>
</organism>
<dbReference type="InterPro" id="IPR038060">
    <property type="entry name" value="C12orf66-like_central_sf"/>
</dbReference>
<dbReference type="GO" id="GO:0140007">
    <property type="term" value="C:KICSTOR complex"/>
    <property type="evidence" value="ECO:0007669"/>
    <property type="project" value="TreeGrafter"/>
</dbReference>
<proteinExistence type="predicted"/>
<dbReference type="OMA" id="YAVIMRA"/>
<dbReference type="Proteomes" id="UP000694388">
    <property type="component" value="Unplaced"/>
</dbReference>
<protein>
    <submittedName>
        <fullName evidence="1">KICSTOR subunit 2</fullName>
    </submittedName>
</protein>
<dbReference type="GO" id="GO:0042149">
    <property type="term" value="P:cellular response to glucose starvation"/>
    <property type="evidence" value="ECO:0007669"/>
    <property type="project" value="TreeGrafter"/>
</dbReference>
<dbReference type="GeneTree" id="ENSGT00390000009583"/>
<dbReference type="SUPFAM" id="SSF160651">
    <property type="entry name" value="FLJ32549 C-terminal domain-like"/>
    <property type="match status" value="1"/>
</dbReference>
<reference evidence="1" key="2">
    <citation type="submission" date="2025-09" db="UniProtKB">
        <authorList>
            <consortium name="Ensembl"/>
        </authorList>
    </citation>
    <scope>IDENTIFICATION</scope>
</reference>
<dbReference type="GO" id="GO:0034198">
    <property type="term" value="P:cellular response to amino acid starvation"/>
    <property type="evidence" value="ECO:0007669"/>
    <property type="project" value="TreeGrafter"/>
</dbReference>
<dbReference type="Pfam" id="PF09404">
    <property type="entry name" value="C12orf66_like"/>
    <property type="match status" value="1"/>
</dbReference>
<dbReference type="GO" id="GO:0061462">
    <property type="term" value="P:protein localization to lysosome"/>
    <property type="evidence" value="ECO:0007669"/>
    <property type="project" value="TreeGrafter"/>
</dbReference>
<dbReference type="GO" id="GO:1904262">
    <property type="term" value="P:negative regulation of TORC1 signaling"/>
    <property type="evidence" value="ECO:0007669"/>
    <property type="project" value="TreeGrafter"/>
</dbReference>
<keyword evidence="2" id="KW-1185">Reference proteome</keyword>